<evidence type="ECO:0000313" key="3">
    <source>
        <dbReference type="Proteomes" id="UP000322699"/>
    </source>
</evidence>
<dbReference type="Proteomes" id="UP000322699">
    <property type="component" value="Unassembled WGS sequence"/>
</dbReference>
<keyword evidence="3" id="KW-1185">Reference proteome</keyword>
<dbReference type="EMBL" id="VRLW01000001">
    <property type="protein sequence ID" value="KAA1257766.1"/>
    <property type="molecule type" value="Genomic_DNA"/>
</dbReference>
<reference evidence="2 3" key="1">
    <citation type="submission" date="2019-08" db="EMBL/GenBank/DDBJ databases">
        <title>Deep-cultivation of Planctomycetes and their phenomic and genomic characterization uncovers novel biology.</title>
        <authorList>
            <person name="Wiegand S."/>
            <person name="Jogler M."/>
            <person name="Boedeker C."/>
            <person name="Pinto D."/>
            <person name="Vollmers J."/>
            <person name="Rivas-Marin E."/>
            <person name="Kohn T."/>
            <person name="Peeters S.H."/>
            <person name="Heuer A."/>
            <person name="Rast P."/>
            <person name="Oberbeckmann S."/>
            <person name="Bunk B."/>
            <person name="Jeske O."/>
            <person name="Meyerdierks A."/>
            <person name="Storesund J.E."/>
            <person name="Kallscheuer N."/>
            <person name="Luecker S."/>
            <person name="Lage O.M."/>
            <person name="Pohl T."/>
            <person name="Merkel B.J."/>
            <person name="Hornburger P."/>
            <person name="Mueller R.-W."/>
            <person name="Bruemmer F."/>
            <person name="Labrenz M."/>
            <person name="Spormann A.M."/>
            <person name="Op Den Camp H."/>
            <person name="Overmann J."/>
            <person name="Amann R."/>
            <person name="Jetten M.S.M."/>
            <person name="Mascher T."/>
            <person name="Medema M.H."/>
            <person name="Devos D.P."/>
            <person name="Kaster A.-K."/>
            <person name="Ovreas L."/>
            <person name="Rohde M."/>
            <person name="Galperin M.Y."/>
            <person name="Jogler C."/>
        </authorList>
    </citation>
    <scope>NUCLEOTIDE SEQUENCE [LARGE SCALE GENOMIC DNA]</scope>
    <source>
        <strain evidence="2 3">LF1</strain>
    </source>
</reference>
<evidence type="ECO:0000313" key="2">
    <source>
        <dbReference type="EMBL" id="KAA1257766.1"/>
    </source>
</evidence>
<sequence>MVGHRHMVARPIVAFRSAKAAHPKRNFRRAKGDYRSIHNRTAIEVLISTTIAAIIAIPAWLAIGTWWLGS</sequence>
<organism evidence="2 3">
    <name type="scientific">Rubripirellula obstinata</name>
    <dbReference type="NCBI Taxonomy" id="406547"/>
    <lineage>
        <taxon>Bacteria</taxon>
        <taxon>Pseudomonadati</taxon>
        <taxon>Planctomycetota</taxon>
        <taxon>Planctomycetia</taxon>
        <taxon>Pirellulales</taxon>
        <taxon>Pirellulaceae</taxon>
        <taxon>Rubripirellula</taxon>
    </lineage>
</organism>
<accession>A0A5B1CB28</accession>
<name>A0A5B1CB28_9BACT</name>
<keyword evidence="1" id="KW-0812">Transmembrane</keyword>
<gene>
    <name evidence="2" type="ORF">LF1_02560</name>
</gene>
<dbReference type="AlphaFoldDB" id="A0A5B1CB28"/>
<feature type="transmembrane region" description="Helical" evidence="1">
    <location>
        <begin position="45"/>
        <end position="68"/>
    </location>
</feature>
<evidence type="ECO:0000256" key="1">
    <source>
        <dbReference type="SAM" id="Phobius"/>
    </source>
</evidence>
<keyword evidence="1" id="KW-1133">Transmembrane helix</keyword>
<comment type="caution">
    <text evidence="2">The sequence shown here is derived from an EMBL/GenBank/DDBJ whole genome shotgun (WGS) entry which is preliminary data.</text>
</comment>
<proteinExistence type="predicted"/>
<keyword evidence="1" id="KW-0472">Membrane</keyword>
<protein>
    <submittedName>
        <fullName evidence="2">Uncharacterized protein</fullName>
    </submittedName>
</protein>